<dbReference type="Proteomes" id="UP000515406">
    <property type="component" value="Chromosome"/>
</dbReference>
<reference evidence="3 5" key="2">
    <citation type="submission" date="2023-10" db="EMBL/GenBank/DDBJ databases">
        <title>A new tool for lettuce pathogen research.</title>
        <authorList>
            <person name="Horton K.N."/>
            <person name="Cseke L.J."/>
            <person name="Badiwe M."/>
            <person name="Tesfaye D."/>
            <person name="Klein A."/>
            <person name="Su J."/>
            <person name="Potnis N."/>
            <person name="Gassmann W."/>
        </authorList>
    </citation>
    <scope>NUCLEOTIDE SEQUENCE [LARGE SCALE GENOMIC DNA]</scope>
    <source>
        <strain evidence="3 5">JSKH1901</strain>
    </source>
</reference>
<keyword evidence="4" id="KW-1185">Reference proteome</keyword>
<dbReference type="GO" id="GO:0006950">
    <property type="term" value="P:response to stress"/>
    <property type="evidence" value="ECO:0007669"/>
    <property type="project" value="TreeGrafter"/>
</dbReference>
<name>A0A6V7EUH3_9XANT</name>
<proteinExistence type="predicted"/>
<dbReference type="GO" id="GO:0003700">
    <property type="term" value="F:DNA-binding transcription factor activity"/>
    <property type="evidence" value="ECO:0007669"/>
    <property type="project" value="InterPro"/>
</dbReference>
<dbReference type="EMBL" id="LR828257">
    <property type="protein sequence ID" value="CAD0354867.1"/>
    <property type="molecule type" value="Genomic_DNA"/>
</dbReference>
<dbReference type="Gene3D" id="1.10.10.10">
    <property type="entry name" value="Winged helix-like DNA-binding domain superfamily/Winged helix DNA-binding domain"/>
    <property type="match status" value="1"/>
</dbReference>
<organism evidence="2 4">
    <name type="scientific">Xanthomonas hortorum pv. vitians</name>
    <dbReference type="NCBI Taxonomy" id="83224"/>
    <lineage>
        <taxon>Bacteria</taxon>
        <taxon>Pseudomonadati</taxon>
        <taxon>Pseudomonadota</taxon>
        <taxon>Gammaproteobacteria</taxon>
        <taxon>Lysobacterales</taxon>
        <taxon>Lysobacteraceae</taxon>
        <taxon>Xanthomonas</taxon>
    </lineage>
</organism>
<dbReference type="PROSITE" id="PS50995">
    <property type="entry name" value="HTH_MARR_2"/>
    <property type="match status" value="1"/>
</dbReference>
<dbReference type="InterPro" id="IPR036388">
    <property type="entry name" value="WH-like_DNA-bd_sf"/>
</dbReference>
<evidence type="ECO:0000313" key="2">
    <source>
        <dbReference type="EMBL" id="CAD0354876.1"/>
    </source>
</evidence>
<dbReference type="InterPro" id="IPR036390">
    <property type="entry name" value="WH_DNA-bd_sf"/>
</dbReference>
<sequence>MSKLSGCTCFHLRRAARRTSQLYDRALAPVGLSLNEYSILRGLDAAQSLGALAHTLGMDRTTLTRNLKPLLAAGWIKTQRGEDARQKWLVLSRSGRGLLVRAFPHWQAAQRQLETLFGSASTDQLHATLALLDAALDVGAAV</sequence>
<evidence type="ECO:0000313" key="3">
    <source>
        <dbReference type="EMBL" id="MDV7247159.1"/>
    </source>
</evidence>
<dbReference type="EMBL" id="LR828257">
    <property type="protein sequence ID" value="CAD0354876.1"/>
    <property type="molecule type" value="Genomic_DNA"/>
</dbReference>
<dbReference type="SMART" id="SM00347">
    <property type="entry name" value="HTH_MARR"/>
    <property type="match status" value="1"/>
</dbReference>
<evidence type="ECO:0000313" key="5">
    <source>
        <dbReference type="Proteomes" id="UP001187425"/>
    </source>
</evidence>
<dbReference type="EMBL" id="JAWMQI010000004">
    <property type="protein sequence ID" value="MDV7247159.1"/>
    <property type="molecule type" value="Genomic_DNA"/>
</dbReference>
<dbReference type="PANTHER" id="PTHR33164">
    <property type="entry name" value="TRANSCRIPTIONAL REGULATOR, MARR FAMILY"/>
    <property type="match status" value="1"/>
</dbReference>
<reference evidence="2 4" key="1">
    <citation type="submission" date="2020-07" db="EMBL/GenBank/DDBJ databases">
        <authorList>
            <person name="Pothier F. J."/>
        </authorList>
    </citation>
    <scope>NUCLEOTIDE SEQUENCE [LARGE SCALE GENOMIC DNA]</scope>
    <source>
        <strain evidence="2 4">CFBP 498</strain>
    </source>
</reference>
<gene>
    <name evidence="2" type="ORF">CFBP498_39530</name>
    <name evidence="3" type="ORF">R4K57_01705</name>
</gene>
<dbReference type="PANTHER" id="PTHR33164:SF105">
    <property type="entry name" value="TRANSCRIPTIONAL REPRESSOR PROTEIN-RELATED"/>
    <property type="match status" value="1"/>
</dbReference>
<accession>A0A6V7EUH3</accession>
<dbReference type="AlphaFoldDB" id="A0A6V7EUH3"/>
<dbReference type="InterPro" id="IPR000835">
    <property type="entry name" value="HTH_MarR-typ"/>
</dbReference>
<dbReference type="RefSeq" id="WP_180313678.1">
    <property type="nucleotide sequence ID" value="NZ_JAJTZO010000021.1"/>
</dbReference>
<dbReference type="SUPFAM" id="SSF46785">
    <property type="entry name" value="Winged helix' DNA-binding domain"/>
    <property type="match status" value="1"/>
</dbReference>
<evidence type="ECO:0000313" key="4">
    <source>
        <dbReference type="Proteomes" id="UP000515406"/>
    </source>
</evidence>
<protein>
    <submittedName>
        <fullName evidence="3">MarR family winged helix-turn-helix transcriptional regulator</fullName>
    </submittedName>
</protein>
<dbReference type="Proteomes" id="UP001187425">
    <property type="component" value="Unassembled WGS sequence"/>
</dbReference>
<dbReference type="InterPro" id="IPR039422">
    <property type="entry name" value="MarR/SlyA-like"/>
</dbReference>
<evidence type="ECO:0000259" key="1">
    <source>
        <dbReference type="PROSITE" id="PS50995"/>
    </source>
</evidence>
<feature type="domain" description="HTH marR-type" evidence="1">
    <location>
        <begin position="5"/>
        <end position="137"/>
    </location>
</feature>